<evidence type="ECO:0000313" key="3">
    <source>
        <dbReference type="Proteomes" id="UP000799118"/>
    </source>
</evidence>
<dbReference type="PANTHER" id="PTHR35567">
    <property type="entry name" value="MALATE DEHYDROGENASE (AFU_ORTHOLOGUE AFUA_2G13800)"/>
    <property type="match status" value="1"/>
</dbReference>
<accession>A0A6A4IER9</accession>
<gene>
    <name evidence="2" type="ORF">BT96DRAFT_971307</name>
</gene>
<evidence type="ECO:0000256" key="1">
    <source>
        <dbReference type="SAM" id="SignalP"/>
    </source>
</evidence>
<protein>
    <recommendedName>
        <fullName evidence="4">Malate dehydrogenase</fullName>
    </recommendedName>
</protein>
<sequence>MTSLIKSVILALFLRASATAVSVGSRAAPTDLCNVATAEPNLAGTKFPPPAFPTSFIGLGVGTQNWTCIADELIWANVGTNTEIFDISCLFGTASFNTLPEAAFAAWNASTVTNVADSGSVLSAAGVLTNPFILGQSFQVQDPLLSKETVPFIDFSQSLKSANAIVFGDVIIDELDPNTSLNPDVNYNWFEYQNETATATLARTVYVLNTQGGQAPEACTTVGSSLILKYVSTYWLFGSSL</sequence>
<keyword evidence="1" id="KW-0732">Signal</keyword>
<dbReference type="Pfam" id="PF11937">
    <property type="entry name" value="DUF3455"/>
    <property type="match status" value="1"/>
</dbReference>
<dbReference type="InterPro" id="IPR021851">
    <property type="entry name" value="DUF3455"/>
</dbReference>
<dbReference type="EMBL" id="ML769396">
    <property type="protein sequence ID" value="KAE9407324.1"/>
    <property type="molecule type" value="Genomic_DNA"/>
</dbReference>
<proteinExistence type="predicted"/>
<evidence type="ECO:0000313" key="2">
    <source>
        <dbReference type="EMBL" id="KAE9407324.1"/>
    </source>
</evidence>
<keyword evidence="3" id="KW-1185">Reference proteome</keyword>
<dbReference type="PANTHER" id="PTHR35567:SF1">
    <property type="entry name" value="CONSERVED FUNGAL PROTEIN (AFU_ORTHOLOGUE AFUA_1G14230)"/>
    <property type="match status" value="1"/>
</dbReference>
<feature type="signal peptide" evidence="1">
    <location>
        <begin position="1"/>
        <end position="20"/>
    </location>
</feature>
<dbReference type="AlphaFoldDB" id="A0A6A4IER9"/>
<dbReference type="OrthoDB" id="1859733at2759"/>
<organism evidence="2 3">
    <name type="scientific">Gymnopus androsaceus JB14</name>
    <dbReference type="NCBI Taxonomy" id="1447944"/>
    <lineage>
        <taxon>Eukaryota</taxon>
        <taxon>Fungi</taxon>
        <taxon>Dikarya</taxon>
        <taxon>Basidiomycota</taxon>
        <taxon>Agaricomycotina</taxon>
        <taxon>Agaricomycetes</taxon>
        <taxon>Agaricomycetidae</taxon>
        <taxon>Agaricales</taxon>
        <taxon>Marasmiineae</taxon>
        <taxon>Omphalotaceae</taxon>
        <taxon>Gymnopus</taxon>
    </lineage>
</organism>
<name>A0A6A4IER9_9AGAR</name>
<reference evidence="2" key="1">
    <citation type="journal article" date="2019" name="Environ. Microbiol.">
        <title>Fungal ecological strategies reflected in gene transcription - a case study of two litter decomposers.</title>
        <authorList>
            <person name="Barbi F."/>
            <person name="Kohler A."/>
            <person name="Barry K."/>
            <person name="Baskaran P."/>
            <person name="Daum C."/>
            <person name="Fauchery L."/>
            <person name="Ihrmark K."/>
            <person name="Kuo A."/>
            <person name="LaButti K."/>
            <person name="Lipzen A."/>
            <person name="Morin E."/>
            <person name="Grigoriev I.V."/>
            <person name="Henrissat B."/>
            <person name="Lindahl B."/>
            <person name="Martin F."/>
        </authorList>
    </citation>
    <scope>NUCLEOTIDE SEQUENCE</scope>
    <source>
        <strain evidence="2">JB14</strain>
    </source>
</reference>
<feature type="chain" id="PRO_5025660294" description="Malate dehydrogenase" evidence="1">
    <location>
        <begin position="21"/>
        <end position="241"/>
    </location>
</feature>
<dbReference type="Proteomes" id="UP000799118">
    <property type="component" value="Unassembled WGS sequence"/>
</dbReference>
<evidence type="ECO:0008006" key="4">
    <source>
        <dbReference type="Google" id="ProtNLM"/>
    </source>
</evidence>